<evidence type="ECO:0000259" key="7">
    <source>
        <dbReference type="Pfam" id="PF07005"/>
    </source>
</evidence>
<evidence type="ECO:0000256" key="1">
    <source>
        <dbReference type="ARBA" id="ARBA00005715"/>
    </source>
</evidence>
<keyword evidence="6" id="KW-0119">Carbohydrate metabolism</keyword>
<evidence type="ECO:0000313" key="9">
    <source>
        <dbReference type="EMBL" id="MFC0470935.1"/>
    </source>
</evidence>
<keyword evidence="4 9" id="KW-0418">Kinase</keyword>
<dbReference type="InterPro" id="IPR031475">
    <property type="entry name" value="NBD_C"/>
</dbReference>
<dbReference type="Proteomes" id="UP001589838">
    <property type="component" value="Unassembled WGS sequence"/>
</dbReference>
<feature type="domain" description="Four-carbon acid sugar kinase N-terminal" evidence="7">
    <location>
        <begin position="3"/>
        <end position="226"/>
    </location>
</feature>
<evidence type="ECO:0000256" key="2">
    <source>
        <dbReference type="ARBA" id="ARBA00022679"/>
    </source>
</evidence>
<evidence type="ECO:0000256" key="5">
    <source>
        <dbReference type="ARBA" id="ARBA00022840"/>
    </source>
</evidence>
<dbReference type="InterPro" id="IPR037051">
    <property type="entry name" value="4-carb_acid_sugar_kinase_N_sf"/>
</dbReference>
<name>A0ABV6KDA9_9BACI</name>
<keyword evidence="2 9" id="KW-0808">Transferase</keyword>
<keyword evidence="10" id="KW-1185">Reference proteome</keyword>
<dbReference type="EMBL" id="JBHLUX010000027">
    <property type="protein sequence ID" value="MFC0470935.1"/>
    <property type="molecule type" value="Genomic_DNA"/>
</dbReference>
<dbReference type="GO" id="GO:0016301">
    <property type="term" value="F:kinase activity"/>
    <property type="evidence" value="ECO:0007669"/>
    <property type="project" value="UniProtKB-KW"/>
</dbReference>
<evidence type="ECO:0000256" key="3">
    <source>
        <dbReference type="ARBA" id="ARBA00022741"/>
    </source>
</evidence>
<keyword evidence="3" id="KW-0547">Nucleotide-binding</keyword>
<dbReference type="InterPro" id="IPR010737">
    <property type="entry name" value="4-carb_acid_sugar_kinase_N"/>
</dbReference>
<keyword evidence="5" id="KW-0067">ATP-binding</keyword>
<evidence type="ECO:0000313" key="10">
    <source>
        <dbReference type="Proteomes" id="UP001589838"/>
    </source>
</evidence>
<reference evidence="9 10" key="1">
    <citation type="submission" date="2024-09" db="EMBL/GenBank/DDBJ databases">
        <authorList>
            <person name="Sun Q."/>
            <person name="Mori K."/>
        </authorList>
    </citation>
    <scope>NUCLEOTIDE SEQUENCE [LARGE SCALE GENOMIC DNA]</scope>
    <source>
        <strain evidence="9 10">NCAIM B.02610</strain>
    </source>
</reference>
<dbReference type="Gene3D" id="3.40.980.20">
    <property type="entry name" value="Four-carbon acid sugar kinase, nucleotide binding domain"/>
    <property type="match status" value="1"/>
</dbReference>
<dbReference type="InterPro" id="IPR042213">
    <property type="entry name" value="NBD_C_sf"/>
</dbReference>
<sequence length="429" mass="47484">MKLAIIADDLTGANDSGVQLAKFGLKTSVLFGLDKNAVHESEAVVFDTDSRSIDKNESYNKVYEVMEFLKEQGFQNIYKKIDSTMRGNIGIEIDAVYDSLKPDFVFVVPGYPKNGRKVVNGHHYLNGIALNETEIASDPKTPVTVSHVPTLLKQQTNRSVGLIDKDLLLKGSNAIHHELENFAKNNVSYIVVDSETEEDLELILNHTKHLNFSITWVGSAGLANYLPSYYDIEQTENKLMIPKNNAPILTVVGSVNKNSRHQLDVVLRKDDVIGIKMESFKAVSCDEERNLEMTNVLKEARDAAEKGFNVVIYSTGEPKDIEKAREMGAANGFNYTETSNEIVKMLGGISSVLIEEKLFKGIVMSGGDTAKQVCELWNVKGFYLHDELEIGVPISTFIGNDDIFVITKAGGFGKETVFVHAIDKLKGVL</sequence>
<gene>
    <name evidence="9" type="ORF">ACFFHM_10610</name>
</gene>
<dbReference type="RefSeq" id="WP_335960819.1">
    <property type="nucleotide sequence ID" value="NZ_JAXBLX010000012.1"/>
</dbReference>
<comment type="similarity">
    <text evidence="1">Belongs to the four-carbon acid sugar kinase family.</text>
</comment>
<dbReference type="Gene3D" id="3.40.50.10840">
    <property type="entry name" value="Putative sugar-binding, N-terminal domain"/>
    <property type="match status" value="1"/>
</dbReference>
<dbReference type="SUPFAM" id="SSF142764">
    <property type="entry name" value="YgbK-like"/>
    <property type="match status" value="1"/>
</dbReference>
<organism evidence="9 10">
    <name type="scientific">Halalkalibacter kiskunsagensis</name>
    <dbReference type="NCBI Taxonomy" id="1548599"/>
    <lineage>
        <taxon>Bacteria</taxon>
        <taxon>Bacillati</taxon>
        <taxon>Bacillota</taxon>
        <taxon>Bacilli</taxon>
        <taxon>Bacillales</taxon>
        <taxon>Bacillaceae</taxon>
        <taxon>Halalkalibacter</taxon>
    </lineage>
</organism>
<dbReference type="EC" id="2.7.1.-" evidence="9"/>
<dbReference type="Pfam" id="PF07005">
    <property type="entry name" value="SBD_N"/>
    <property type="match status" value="1"/>
</dbReference>
<protein>
    <submittedName>
        <fullName evidence="9">Four-carbon acid sugar kinase family protein</fullName>
        <ecNumber evidence="9">2.7.1.-</ecNumber>
    </submittedName>
</protein>
<evidence type="ECO:0000256" key="6">
    <source>
        <dbReference type="ARBA" id="ARBA00023277"/>
    </source>
</evidence>
<feature type="domain" description="Four-carbon acid sugar kinase nucleotide binding" evidence="8">
    <location>
        <begin position="249"/>
        <end position="418"/>
    </location>
</feature>
<evidence type="ECO:0000256" key="4">
    <source>
        <dbReference type="ARBA" id="ARBA00022777"/>
    </source>
</evidence>
<proteinExistence type="inferred from homology"/>
<evidence type="ECO:0000259" key="8">
    <source>
        <dbReference type="Pfam" id="PF17042"/>
    </source>
</evidence>
<dbReference type="Pfam" id="PF17042">
    <property type="entry name" value="NBD_C"/>
    <property type="match status" value="1"/>
</dbReference>
<accession>A0ABV6KDA9</accession>
<comment type="caution">
    <text evidence="9">The sequence shown here is derived from an EMBL/GenBank/DDBJ whole genome shotgun (WGS) entry which is preliminary data.</text>
</comment>